<evidence type="ECO:0000256" key="10">
    <source>
        <dbReference type="SAM" id="MobiDB-lite"/>
    </source>
</evidence>
<dbReference type="RefSeq" id="WP_110401144.1">
    <property type="nucleotide sequence ID" value="NZ_QJJS01000010.1"/>
</dbReference>
<evidence type="ECO:0000256" key="1">
    <source>
        <dbReference type="ARBA" id="ARBA00022490"/>
    </source>
</evidence>
<dbReference type="GO" id="GO:0005737">
    <property type="term" value="C:cytoplasm"/>
    <property type="evidence" value="ECO:0007669"/>
    <property type="project" value="TreeGrafter"/>
</dbReference>
<dbReference type="GO" id="GO:0032259">
    <property type="term" value="P:methylation"/>
    <property type="evidence" value="ECO:0007669"/>
    <property type="project" value="UniProtKB-KW"/>
</dbReference>
<dbReference type="EMBL" id="QJJS01000010">
    <property type="protein sequence ID" value="PXW95280.1"/>
    <property type="molecule type" value="Genomic_DNA"/>
</dbReference>
<dbReference type="Gene3D" id="3.50.50.60">
    <property type="entry name" value="FAD/NAD(P)-binding domain"/>
    <property type="match status" value="1"/>
</dbReference>
<dbReference type="Proteomes" id="UP000247811">
    <property type="component" value="Unassembled WGS sequence"/>
</dbReference>
<keyword evidence="14" id="KW-1185">Reference proteome</keyword>
<evidence type="ECO:0000256" key="9">
    <source>
        <dbReference type="ARBA" id="ARBA00023268"/>
    </source>
</evidence>
<organism evidence="13 14">
    <name type="scientific">Sphaerotilus hippei</name>
    <dbReference type="NCBI Taxonomy" id="744406"/>
    <lineage>
        <taxon>Bacteria</taxon>
        <taxon>Pseudomonadati</taxon>
        <taxon>Pseudomonadota</taxon>
        <taxon>Betaproteobacteria</taxon>
        <taxon>Burkholderiales</taxon>
        <taxon>Sphaerotilaceae</taxon>
        <taxon>Sphaerotilus</taxon>
    </lineage>
</organism>
<feature type="compositionally biased region" description="Low complexity" evidence="10">
    <location>
        <begin position="12"/>
        <end position="23"/>
    </location>
</feature>
<keyword evidence="8" id="KW-0560">Oxidoreductase</keyword>
<dbReference type="InterPro" id="IPR017610">
    <property type="entry name" value="tRNA_S-uridine_synth_MnmC_C"/>
</dbReference>
<dbReference type="NCBIfam" id="TIGR03197">
    <property type="entry name" value="MnmC_Cterm"/>
    <property type="match status" value="1"/>
</dbReference>
<feature type="domain" description="FAD dependent oxidoreductase" evidence="11">
    <location>
        <begin position="245"/>
        <end position="619"/>
    </location>
</feature>
<dbReference type="Pfam" id="PF05430">
    <property type="entry name" value="Methyltransf_30"/>
    <property type="match status" value="1"/>
</dbReference>
<sequence length="652" mass="69203">MSLPSFAPISPAPAGSRTAAPAASAPPGPLDRPEAWRGRLRFVRLDTRFGTGQRFLRTWQAWRDDPQRCERLIVVAIDDRPPAPEDLALRHAHSPWSALAQQLAAVWPAPTPDLHLLDFEGGRVQLMLALGTLAEWLPALQLQADAVEIDAGAQTLDADRWNDEALRRLGRLMAPGATVDAPLDPATPGRLAPVGIEPSLPSSPVPTDATTGGRWTGRHAPRFVAPRPRALAHRPDDQPPEARHALVIGAGLAGCAAVHGLALQGWHSTLVDRLEAPAGATSGNAGGLYHAIFNSPDSLHARWFRAAAALTQQLARPWIDAGRVAGQAGRFLRLEPRLDGERAAAQLERAGLPREVVRWWGAGCAARATTLALAHGGWCFGLGGWLSPGDHCRALLAAAQALVPVHWQGGTTIARLAHDGHQWQAFDADDRLVARAPVVVLASALDTPRLLATVQPQQALPLSAVRGQTTLLPADLPGLQAPRWPLSGQGYALRLPDGRVLIGATTRHHDDDPAVREADHRHNLQRAAALGVVPALADGQALPADLGGRVGWRAGTPDRLPLVGPVVDLQALAALRALPRERLHTPAHLPRLPGLHTLTGLGSRGITSAALAGRLLAAWVTGAPMPVEQRLQDALDPARAWMRPAGPPPGSS</sequence>
<evidence type="ECO:0000256" key="8">
    <source>
        <dbReference type="ARBA" id="ARBA00023002"/>
    </source>
</evidence>
<dbReference type="SUPFAM" id="SSF51905">
    <property type="entry name" value="FAD/NAD(P)-binding domain"/>
    <property type="match status" value="1"/>
</dbReference>
<reference evidence="13 14" key="1">
    <citation type="submission" date="2018-05" db="EMBL/GenBank/DDBJ databases">
        <title>Genomic Encyclopedia of Type Strains, Phase IV (KMG-IV): sequencing the most valuable type-strain genomes for metagenomic binning, comparative biology and taxonomic classification.</title>
        <authorList>
            <person name="Goeker M."/>
        </authorList>
    </citation>
    <scope>NUCLEOTIDE SEQUENCE [LARGE SCALE GENOMIC DNA]</scope>
    <source>
        <strain evidence="13 14">DSM 566</strain>
    </source>
</reference>
<feature type="region of interest" description="Disordered" evidence="10">
    <location>
        <begin position="1"/>
        <end position="33"/>
    </location>
</feature>
<dbReference type="SUPFAM" id="SSF54373">
    <property type="entry name" value="FAD-linked reductases, C-terminal domain"/>
    <property type="match status" value="1"/>
</dbReference>
<dbReference type="Gene3D" id="3.30.9.10">
    <property type="entry name" value="D-Amino Acid Oxidase, subunit A, domain 2"/>
    <property type="match status" value="1"/>
</dbReference>
<evidence type="ECO:0000259" key="11">
    <source>
        <dbReference type="Pfam" id="PF01266"/>
    </source>
</evidence>
<dbReference type="PANTHER" id="PTHR13847:SF283">
    <property type="entry name" value="TRNA 5-METHYLAMINOMETHYL-2-THIOURIDINE BIOSYNTHESIS BIFUNCTIONAL PROTEIN MNMC"/>
    <property type="match status" value="1"/>
</dbReference>
<dbReference type="GO" id="GO:0016645">
    <property type="term" value="F:oxidoreductase activity, acting on the CH-NH group of donors"/>
    <property type="evidence" value="ECO:0007669"/>
    <property type="project" value="InterPro"/>
</dbReference>
<evidence type="ECO:0000256" key="6">
    <source>
        <dbReference type="ARBA" id="ARBA00022694"/>
    </source>
</evidence>
<evidence type="ECO:0000256" key="2">
    <source>
        <dbReference type="ARBA" id="ARBA00022603"/>
    </source>
</evidence>
<evidence type="ECO:0000256" key="5">
    <source>
        <dbReference type="ARBA" id="ARBA00022691"/>
    </source>
</evidence>
<dbReference type="InterPro" id="IPR029063">
    <property type="entry name" value="SAM-dependent_MTases_sf"/>
</dbReference>
<dbReference type="PANTHER" id="PTHR13847">
    <property type="entry name" value="SARCOSINE DEHYDROGENASE-RELATED"/>
    <property type="match status" value="1"/>
</dbReference>
<dbReference type="GO" id="GO:0008033">
    <property type="term" value="P:tRNA processing"/>
    <property type="evidence" value="ECO:0007669"/>
    <property type="project" value="UniProtKB-KW"/>
</dbReference>
<dbReference type="InterPro" id="IPR008471">
    <property type="entry name" value="MnmC-like_methylTransf"/>
</dbReference>
<accession>A0A318HA04</accession>
<protein>
    <submittedName>
        <fullName evidence="13">tRNA 5-methylaminomethyl-2-thiouridine biosynthesis bifunctional protein</fullName>
    </submittedName>
</protein>
<keyword evidence="7" id="KW-0274">FAD</keyword>
<keyword evidence="5" id="KW-0949">S-adenosyl-L-methionine</keyword>
<evidence type="ECO:0000313" key="13">
    <source>
        <dbReference type="EMBL" id="PXW95280.1"/>
    </source>
</evidence>
<keyword evidence="1" id="KW-0963">Cytoplasm</keyword>
<evidence type="ECO:0000259" key="12">
    <source>
        <dbReference type="Pfam" id="PF05430"/>
    </source>
</evidence>
<dbReference type="GO" id="GO:0008168">
    <property type="term" value="F:methyltransferase activity"/>
    <property type="evidence" value="ECO:0007669"/>
    <property type="project" value="UniProtKB-KW"/>
</dbReference>
<dbReference type="Pfam" id="PF01266">
    <property type="entry name" value="DAO"/>
    <property type="match status" value="1"/>
</dbReference>
<dbReference type="Gene3D" id="3.40.50.150">
    <property type="entry name" value="Vaccinia Virus protein VP39"/>
    <property type="match status" value="1"/>
</dbReference>
<evidence type="ECO:0000256" key="3">
    <source>
        <dbReference type="ARBA" id="ARBA00022630"/>
    </source>
</evidence>
<evidence type="ECO:0000256" key="4">
    <source>
        <dbReference type="ARBA" id="ARBA00022679"/>
    </source>
</evidence>
<name>A0A318HA04_9BURK</name>
<feature type="domain" description="MnmC-like methyltransferase" evidence="12">
    <location>
        <begin position="98"/>
        <end position="179"/>
    </location>
</feature>
<feature type="region of interest" description="Disordered" evidence="10">
    <location>
        <begin position="195"/>
        <end position="220"/>
    </location>
</feature>
<proteinExistence type="predicted"/>
<dbReference type="InterPro" id="IPR036188">
    <property type="entry name" value="FAD/NAD-bd_sf"/>
</dbReference>
<keyword evidence="3" id="KW-0285">Flavoprotein</keyword>
<dbReference type="AlphaFoldDB" id="A0A318HA04"/>
<keyword evidence="6" id="KW-0819">tRNA processing</keyword>
<keyword evidence="2" id="KW-0489">Methyltransferase</keyword>
<gene>
    <name evidence="13" type="ORF">C7444_110128</name>
</gene>
<keyword evidence="9" id="KW-0511">Multifunctional enzyme</keyword>
<comment type="caution">
    <text evidence="13">The sequence shown here is derived from an EMBL/GenBank/DDBJ whole genome shotgun (WGS) entry which is preliminary data.</text>
</comment>
<dbReference type="InterPro" id="IPR006076">
    <property type="entry name" value="FAD-dep_OxRdtase"/>
</dbReference>
<keyword evidence="4" id="KW-0808">Transferase</keyword>
<dbReference type="OrthoDB" id="9786494at2"/>
<evidence type="ECO:0000256" key="7">
    <source>
        <dbReference type="ARBA" id="ARBA00022827"/>
    </source>
</evidence>
<evidence type="ECO:0000313" key="14">
    <source>
        <dbReference type="Proteomes" id="UP000247811"/>
    </source>
</evidence>